<organism evidence="2 3">
    <name type="scientific">Trifolium medium</name>
    <dbReference type="NCBI Taxonomy" id="97028"/>
    <lineage>
        <taxon>Eukaryota</taxon>
        <taxon>Viridiplantae</taxon>
        <taxon>Streptophyta</taxon>
        <taxon>Embryophyta</taxon>
        <taxon>Tracheophyta</taxon>
        <taxon>Spermatophyta</taxon>
        <taxon>Magnoliopsida</taxon>
        <taxon>eudicotyledons</taxon>
        <taxon>Gunneridae</taxon>
        <taxon>Pentapetalae</taxon>
        <taxon>rosids</taxon>
        <taxon>fabids</taxon>
        <taxon>Fabales</taxon>
        <taxon>Fabaceae</taxon>
        <taxon>Papilionoideae</taxon>
        <taxon>50 kb inversion clade</taxon>
        <taxon>NPAAA clade</taxon>
        <taxon>Hologalegina</taxon>
        <taxon>IRL clade</taxon>
        <taxon>Trifolieae</taxon>
        <taxon>Trifolium</taxon>
    </lineage>
</organism>
<reference evidence="2 3" key="1">
    <citation type="journal article" date="2018" name="Front. Plant Sci.">
        <title>Red Clover (Trifolium pratense) and Zigzag Clover (T. medium) - A Picture of Genomic Similarities and Differences.</title>
        <authorList>
            <person name="Dluhosova J."/>
            <person name="Istvanek J."/>
            <person name="Nedelnik J."/>
            <person name="Repkova J."/>
        </authorList>
    </citation>
    <scope>NUCLEOTIDE SEQUENCE [LARGE SCALE GENOMIC DNA]</scope>
    <source>
        <strain evidence="3">cv. 10/8</strain>
        <tissue evidence="2">Leaf</tissue>
    </source>
</reference>
<accession>A0A392UTM9</accession>
<proteinExistence type="predicted"/>
<dbReference type="Proteomes" id="UP000265520">
    <property type="component" value="Unassembled WGS sequence"/>
</dbReference>
<dbReference type="EMBL" id="LXQA010953989">
    <property type="protein sequence ID" value="MCI78583.1"/>
    <property type="molecule type" value="Genomic_DNA"/>
</dbReference>
<name>A0A392UTM9_9FABA</name>
<evidence type="ECO:0000313" key="2">
    <source>
        <dbReference type="EMBL" id="MCI78583.1"/>
    </source>
</evidence>
<comment type="caution">
    <text evidence="2">The sequence shown here is derived from an EMBL/GenBank/DDBJ whole genome shotgun (WGS) entry which is preliminary data.</text>
</comment>
<gene>
    <name evidence="2" type="ORF">A2U01_0099853</name>
</gene>
<keyword evidence="3" id="KW-1185">Reference proteome</keyword>
<evidence type="ECO:0000313" key="3">
    <source>
        <dbReference type="Proteomes" id="UP000265520"/>
    </source>
</evidence>
<feature type="region of interest" description="Disordered" evidence="1">
    <location>
        <begin position="1"/>
        <end position="31"/>
    </location>
</feature>
<sequence length="67" mass="7272">MEMPLGMPLVQTDPRDGTAASVSREDPDYSPQIVAGAGTDALMATKQSQIIQDKNLRLQVVEESRIT</sequence>
<dbReference type="AlphaFoldDB" id="A0A392UTM9"/>
<evidence type="ECO:0000256" key="1">
    <source>
        <dbReference type="SAM" id="MobiDB-lite"/>
    </source>
</evidence>
<protein>
    <submittedName>
        <fullName evidence="2">Uncharacterized protein</fullName>
    </submittedName>
</protein>